<sequence>MWSRNNNSFASMLLDNGLETQPPPFKLMEHDHIYLLRVPTNVEGVVDERHLTTRRAQGPREINRPWWALNGTKELMKFNDKGQAIEPPPINHHIVQLTFVNKYGPCLA</sequence>
<protein>
    <submittedName>
        <fullName evidence="1">Uncharacterized protein</fullName>
    </submittedName>
</protein>
<proteinExistence type="predicted"/>
<name>A0A5N5G6Q5_9ROSA</name>
<organism evidence="1 3">
    <name type="scientific">Pyrus ussuriensis x Pyrus communis</name>
    <dbReference type="NCBI Taxonomy" id="2448454"/>
    <lineage>
        <taxon>Eukaryota</taxon>
        <taxon>Viridiplantae</taxon>
        <taxon>Streptophyta</taxon>
        <taxon>Embryophyta</taxon>
        <taxon>Tracheophyta</taxon>
        <taxon>Spermatophyta</taxon>
        <taxon>Magnoliopsida</taxon>
        <taxon>eudicotyledons</taxon>
        <taxon>Gunneridae</taxon>
        <taxon>Pentapetalae</taxon>
        <taxon>rosids</taxon>
        <taxon>fabids</taxon>
        <taxon>Rosales</taxon>
        <taxon>Rosaceae</taxon>
        <taxon>Amygdaloideae</taxon>
        <taxon>Maleae</taxon>
        <taxon>Pyrus</taxon>
    </lineage>
</organism>
<accession>A0A5N5G6Q5</accession>
<comment type="caution">
    <text evidence="1">The sequence shown here is derived from an EMBL/GenBank/DDBJ whole genome shotgun (WGS) entry which is preliminary data.</text>
</comment>
<reference evidence="1 3" key="1">
    <citation type="submission" date="2019-09" db="EMBL/GenBank/DDBJ databases">
        <authorList>
            <person name="Ou C."/>
        </authorList>
    </citation>
    <scope>NUCLEOTIDE SEQUENCE [LARGE SCALE GENOMIC DNA]</scope>
    <source>
        <strain evidence="1">S2</strain>
        <tissue evidence="1">Leaf</tissue>
    </source>
</reference>
<dbReference type="Proteomes" id="UP000327157">
    <property type="component" value="Chromosome 17"/>
</dbReference>
<keyword evidence="3" id="KW-1185">Reference proteome</keyword>
<reference evidence="3" key="2">
    <citation type="submission" date="2019-10" db="EMBL/GenBank/DDBJ databases">
        <title>A de novo genome assembly of a pear dwarfing rootstock.</title>
        <authorList>
            <person name="Wang F."/>
            <person name="Wang J."/>
            <person name="Li S."/>
            <person name="Zhang Y."/>
            <person name="Fang M."/>
            <person name="Ma L."/>
            <person name="Zhao Y."/>
            <person name="Jiang S."/>
        </authorList>
    </citation>
    <scope>NUCLEOTIDE SEQUENCE [LARGE SCALE GENOMIC DNA]</scope>
    <source>
        <strain evidence="2">S2</strain>
        <tissue evidence="2">Leaf</tissue>
    </source>
</reference>
<dbReference type="EMBL" id="SMOL01000281">
    <property type="protein sequence ID" value="KAB2620905.1"/>
    <property type="molecule type" value="Genomic_DNA"/>
</dbReference>
<dbReference type="AlphaFoldDB" id="A0A5N5G6Q5"/>
<gene>
    <name evidence="1" type="ORF">D8674_019137</name>
    <name evidence="2" type="ORF">D8674_040930</name>
</gene>
<evidence type="ECO:0000313" key="3">
    <source>
        <dbReference type="Proteomes" id="UP000327157"/>
    </source>
</evidence>
<dbReference type="EMBL" id="SMOL01000487">
    <property type="protein sequence ID" value="KAB2611105.1"/>
    <property type="molecule type" value="Genomic_DNA"/>
</dbReference>
<evidence type="ECO:0000313" key="2">
    <source>
        <dbReference type="EMBL" id="KAB2620905.1"/>
    </source>
</evidence>
<evidence type="ECO:0000313" key="1">
    <source>
        <dbReference type="EMBL" id="KAB2611105.1"/>
    </source>
</evidence>
<reference evidence="1 3" key="3">
    <citation type="submission" date="2019-11" db="EMBL/GenBank/DDBJ databases">
        <title>A de novo genome assembly of a pear dwarfing rootstock.</title>
        <authorList>
            <person name="Wang F."/>
            <person name="Wang J."/>
            <person name="Li S."/>
            <person name="Zhang Y."/>
            <person name="Fang M."/>
            <person name="Ma L."/>
            <person name="Zhao Y."/>
            <person name="Jiang S."/>
        </authorList>
    </citation>
    <scope>NUCLEOTIDE SEQUENCE [LARGE SCALE GENOMIC DNA]</scope>
    <source>
        <strain evidence="1">S2</strain>
        <tissue evidence="1">Leaf</tissue>
    </source>
</reference>